<evidence type="ECO:0000313" key="2">
    <source>
        <dbReference type="EMBL" id="KAE9260598.1"/>
    </source>
</evidence>
<feature type="region of interest" description="Disordered" evidence="1">
    <location>
        <begin position="17"/>
        <end position="47"/>
    </location>
</feature>
<feature type="compositionally biased region" description="Basic and acidic residues" evidence="1">
    <location>
        <begin position="21"/>
        <end position="32"/>
    </location>
</feature>
<feature type="compositionally biased region" description="Basic and acidic residues" evidence="1">
    <location>
        <begin position="84"/>
        <end position="105"/>
    </location>
</feature>
<dbReference type="EMBL" id="QXFY01010982">
    <property type="protein sequence ID" value="KAE9260598.1"/>
    <property type="molecule type" value="Genomic_DNA"/>
</dbReference>
<name>A0A6G0PYP5_9STRA</name>
<dbReference type="AlphaFoldDB" id="A0A6G0PYP5"/>
<sequence>MLVVQDAEATQQLVHAAENASDARCDKHEDSRNGISRPRRRASKVSTQMAFTAIQWSGARAVATESRRRLRGPESAPRVRGGKRSKEDIRGGGRTLDLERVKLAS</sequence>
<organism evidence="2 3">
    <name type="scientific">Phytophthora fragariae</name>
    <dbReference type="NCBI Taxonomy" id="53985"/>
    <lineage>
        <taxon>Eukaryota</taxon>
        <taxon>Sar</taxon>
        <taxon>Stramenopiles</taxon>
        <taxon>Oomycota</taxon>
        <taxon>Peronosporomycetes</taxon>
        <taxon>Peronosporales</taxon>
        <taxon>Peronosporaceae</taxon>
        <taxon>Phytophthora</taxon>
    </lineage>
</organism>
<reference evidence="2 3" key="1">
    <citation type="submission" date="2018-09" db="EMBL/GenBank/DDBJ databases">
        <title>Genomic investigation of the strawberry pathogen Phytophthora fragariae indicates pathogenicity is determined by transcriptional variation in three key races.</title>
        <authorList>
            <person name="Adams T.M."/>
            <person name="Armitage A.D."/>
            <person name="Sobczyk M.K."/>
            <person name="Bates H.J."/>
            <person name="Dunwell J.M."/>
            <person name="Nellist C.F."/>
            <person name="Harrison R.J."/>
        </authorList>
    </citation>
    <scope>NUCLEOTIDE SEQUENCE [LARGE SCALE GENOMIC DNA]</scope>
    <source>
        <strain evidence="2 3">NOV-77</strain>
    </source>
</reference>
<comment type="caution">
    <text evidence="2">The sequence shown here is derived from an EMBL/GenBank/DDBJ whole genome shotgun (WGS) entry which is preliminary data.</text>
</comment>
<accession>A0A6G0PYP5</accession>
<protein>
    <submittedName>
        <fullName evidence="2">Uncharacterized protein</fullName>
    </submittedName>
</protein>
<evidence type="ECO:0000256" key="1">
    <source>
        <dbReference type="SAM" id="MobiDB-lite"/>
    </source>
</evidence>
<evidence type="ECO:0000313" key="3">
    <source>
        <dbReference type="Proteomes" id="UP000486351"/>
    </source>
</evidence>
<dbReference type="Proteomes" id="UP000486351">
    <property type="component" value="Unassembled WGS sequence"/>
</dbReference>
<gene>
    <name evidence="2" type="ORF">PF008_g33062</name>
</gene>
<feature type="region of interest" description="Disordered" evidence="1">
    <location>
        <begin position="62"/>
        <end position="105"/>
    </location>
</feature>
<proteinExistence type="predicted"/>